<keyword evidence="3" id="KW-1185">Reference proteome</keyword>
<feature type="region of interest" description="Disordered" evidence="1">
    <location>
        <begin position="227"/>
        <end position="381"/>
    </location>
</feature>
<evidence type="ECO:0000256" key="1">
    <source>
        <dbReference type="SAM" id="MobiDB-lite"/>
    </source>
</evidence>
<feature type="compositionally biased region" description="Low complexity" evidence="1">
    <location>
        <begin position="290"/>
        <end position="361"/>
    </location>
</feature>
<reference evidence="2 3" key="1">
    <citation type="submission" date="2016-10" db="EMBL/GenBank/DDBJ databases">
        <authorList>
            <person name="de Groot N.N."/>
        </authorList>
    </citation>
    <scope>NUCLEOTIDE SEQUENCE [LARGE SCALE GENOMIC DNA]</scope>
    <source>
        <strain evidence="2 3">CGMCC 1.12333</strain>
    </source>
</reference>
<proteinExistence type="predicted"/>
<accession>A0A1I7FDI4</accession>
<organism evidence="2 3">
    <name type="scientific">Pustulibacterium marinum</name>
    <dbReference type="NCBI Taxonomy" id="1224947"/>
    <lineage>
        <taxon>Bacteria</taxon>
        <taxon>Pseudomonadati</taxon>
        <taxon>Bacteroidota</taxon>
        <taxon>Flavobacteriia</taxon>
        <taxon>Flavobacteriales</taxon>
        <taxon>Flavobacteriaceae</taxon>
        <taxon>Pustulibacterium</taxon>
    </lineage>
</organism>
<feature type="compositionally biased region" description="Low complexity" evidence="1">
    <location>
        <begin position="227"/>
        <end position="270"/>
    </location>
</feature>
<evidence type="ECO:0000313" key="3">
    <source>
        <dbReference type="Proteomes" id="UP000199138"/>
    </source>
</evidence>
<gene>
    <name evidence="2" type="ORF">SAMN05216480_101884</name>
</gene>
<dbReference type="EMBL" id="FPBK01000001">
    <property type="protein sequence ID" value="SFU34252.1"/>
    <property type="molecule type" value="Genomic_DNA"/>
</dbReference>
<feature type="compositionally biased region" description="Gly residues" evidence="1">
    <location>
        <begin position="362"/>
        <end position="381"/>
    </location>
</feature>
<evidence type="ECO:0008006" key="4">
    <source>
        <dbReference type="Google" id="ProtNLM"/>
    </source>
</evidence>
<dbReference type="AlphaFoldDB" id="A0A1I7FDI4"/>
<dbReference type="STRING" id="1224947.SAMN05216480_101884"/>
<evidence type="ECO:0000313" key="2">
    <source>
        <dbReference type="EMBL" id="SFU34252.1"/>
    </source>
</evidence>
<feature type="compositionally biased region" description="Polar residues" evidence="1">
    <location>
        <begin position="274"/>
        <end position="289"/>
    </location>
</feature>
<protein>
    <recommendedName>
        <fullName evidence="4">Vitellogenin II</fullName>
    </recommendedName>
</protein>
<name>A0A1I7FDI4_9FLAO</name>
<sequence>MMMTTKYTKSWKAYSFFTLVSMLLISCGTYQNSSYYDNDGIYNTAYSGPGSEVRVAETAPSKDISADAYRDYFNQVAVDYEYVEQDSTNVFTDIESYASVNDDSTNVAAKTAVNYDYVDNYGGWGQNTTDVTVNIYDNGPYWGWNNYYYGWNNPYYNYGWGWNRYWGWNSPYYGWSVGFGNPYWYGGFYGGFNPYYGYYSPYYYGNGYYYGSPYYRNGRQNVAYATGRRGSTRTSLASSARRNTHTLNNSSRGGSSIRSRINNSNRSLTRTIDRSQVSVDRNGRGNNTVRSTPRSINTTRSNTTISPNYRRRTYTPSTRSNNNVRTRSNNTYTPRTNTTRTYTPSRSTTRSYSPSRSSGGVRSSGGGSVRSSGGGGRRGGR</sequence>
<dbReference type="Proteomes" id="UP000199138">
    <property type="component" value="Unassembled WGS sequence"/>
</dbReference>
<dbReference type="PROSITE" id="PS51257">
    <property type="entry name" value="PROKAR_LIPOPROTEIN"/>
    <property type="match status" value="1"/>
</dbReference>